<organism evidence="2 3">
    <name type="scientific">Streptococcus gordonii</name>
    <dbReference type="NCBI Taxonomy" id="1302"/>
    <lineage>
        <taxon>Bacteria</taxon>
        <taxon>Bacillati</taxon>
        <taxon>Bacillota</taxon>
        <taxon>Bacilli</taxon>
        <taxon>Lactobacillales</taxon>
        <taxon>Streptococcaceae</taxon>
        <taxon>Streptococcus</taxon>
    </lineage>
</organism>
<proteinExistence type="predicted"/>
<keyword evidence="1" id="KW-0812">Transmembrane</keyword>
<dbReference type="AlphaFoldDB" id="A0A139NEE6"/>
<sequence length="196" mass="23012">MIYFLLYILSREWPALILLIVGLLVAHRWKSRNLALLAVLLFFLVTSILWKPQLSPWLAFLFLFLAFYLLIKRYKWVLYPALALGLLLLAVSPIIGLFFTIYVPVSHYAYLEEKGQTVVVREDYYGAFFSDSNIEIITYGEGKLIPVNVKQYDNVPMHEFNEGKDVNEEAFLAQSLTRERLEELKDFINKRNQQRR</sequence>
<evidence type="ECO:0000256" key="1">
    <source>
        <dbReference type="SAM" id="Phobius"/>
    </source>
</evidence>
<evidence type="ECO:0000313" key="3">
    <source>
        <dbReference type="Proteomes" id="UP000070096"/>
    </source>
</evidence>
<reference evidence="2 3" key="1">
    <citation type="submission" date="2016-01" db="EMBL/GenBank/DDBJ databases">
        <title>Highly variable Streptococcus oralis are common among viridans streptococci isolated from primates.</title>
        <authorList>
            <person name="Denapaite D."/>
            <person name="Rieger M."/>
            <person name="Koendgen S."/>
            <person name="Brueckner R."/>
            <person name="Ochigava I."/>
            <person name="Kappeler P."/>
            <person name="Maetz-Rensing K."/>
            <person name="Leendertz F."/>
            <person name="Hakenbeck R."/>
        </authorList>
    </citation>
    <scope>NUCLEOTIDE SEQUENCE [LARGE SCALE GENOMIC DNA]</scope>
    <source>
        <strain evidence="2 3">DD07</strain>
    </source>
</reference>
<feature type="transmembrane region" description="Helical" evidence="1">
    <location>
        <begin position="33"/>
        <end position="50"/>
    </location>
</feature>
<feature type="transmembrane region" description="Helical" evidence="1">
    <location>
        <begin position="6"/>
        <end position="26"/>
    </location>
</feature>
<feature type="transmembrane region" description="Helical" evidence="1">
    <location>
        <begin position="56"/>
        <end position="71"/>
    </location>
</feature>
<accession>A0A139NEE6</accession>
<keyword evidence="1" id="KW-0472">Membrane</keyword>
<dbReference type="EMBL" id="LQRC01000047">
    <property type="protein sequence ID" value="KXT74141.1"/>
    <property type="molecule type" value="Genomic_DNA"/>
</dbReference>
<name>A0A139NEE6_STRGN</name>
<keyword evidence="1" id="KW-1133">Transmembrane helix</keyword>
<dbReference type="Proteomes" id="UP000070096">
    <property type="component" value="Unassembled WGS sequence"/>
</dbReference>
<evidence type="ECO:0000313" key="2">
    <source>
        <dbReference type="EMBL" id="KXT74141.1"/>
    </source>
</evidence>
<gene>
    <name evidence="2" type="ORF">SGODD07_00268</name>
</gene>
<protein>
    <submittedName>
        <fullName evidence="2">Uncharacterized protein</fullName>
    </submittedName>
</protein>
<feature type="transmembrane region" description="Helical" evidence="1">
    <location>
        <begin position="78"/>
        <end position="103"/>
    </location>
</feature>
<comment type="caution">
    <text evidence="2">The sequence shown here is derived from an EMBL/GenBank/DDBJ whole genome shotgun (WGS) entry which is preliminary data.</text>
</comment>
<dbReference type="PATRIC" id="fig|1302.21.peg.301"/>